<dbReference type="Pfam" id="PF12796">
    <property type="entry name" value="Ank_2"/>
    <property type="match status" value="1"/>
</dbReference>
<feature type="repeat" description="ANK" evidence="4">
    <location>
        <begin position="262"/>
        <end position="294"/>
    </location>
</feature>
<sequence>MRESSSDLQGCIVVESKERRGSMANSDSHCHSRRGGGLEGVVALGEGGCGQCGDDRRCPARMGKTVVTRHLNLETKRAGVQRAFHTGHERREKKMRFHPRQLIMQPNRVKSSSSANAHMEGIDPSYQVGTLEKRRCAMHAAAKSRVAGGSVHAPYRKRKSDWIHGGPPSCQRGNLRRRSTSNRQRRLDISVFQDSGGWTPIIWAAEHRHIDVIRALLNRGADVTLRDKEMNVCLHWASFSGCAEIAELVLNAGCPLTSINQHGDTPLHIAAREGYIDCVTLFLSRGADIDIMNKEGDTPLSLARCDTPVWVALQINRKLRRGISNRIVRTERIICSDVAQGYENVPIPCVNGVDDEGCPSDYKYIAENCETSTMNIDRNITHLQVPLHTQNTHLTQHSAALGSVRFLMQGCIYLFKNSIKSVIF</sequence>
<reference evidence="7" key="1">
    <citation type="submission" date="2025-08" db="UniProtKB">
        <authorList>
            <consortium name="RefSeq"/>
        </authorList>
    </citation>
    <scope>IDENTIFICATION</scope>
    <source>
        <tissue evidence="7">Muscle</tissue>
    </source>
</reference>
<evidence type="ECO:0000259" key="6">
    <source>
        <dbReference type="SMART" id="SM00468"/>
    </source>
</evidence>
<keyword evidence="4" id="KW-0040">ANK repeat</keyword>
<organism evidence="7">
    <name type="scientific">Cyprinus carpio</name>
    <name type="common">Common carp</name>
    <dbReference type="NCBI Taxonomy" id="7962"/>
    <lineage>
        <taxon>Eukaryota</taxon>
        <taxon>Metazoa</taxon>
        <taxon>Chordata</taxon>
        <taxon>Craniata</taxon>
        <taxon>Vertebrata</taxon>
        <taxon>Euteleostomi</taxon>
        <taxon>Actinopterygii</taxon>
        <taxon>Neopterygii</taxon>
        <taxon>Teleostei</taxon>
        <taxon>Ostariophysi</taxon>
        <taxon>Cypriniformes</taxon>
        <taxon>Cyprinidae</taxon>
        <taxon>Cyprininae</taxon>
        <taxon>Cyprinus</taxon>
    </lineage>
</organism>
<dbReference type="InterPro" id="IPR007728">
    <property type="entry name" value="Pre-SET_dom"/>
</dbReference>
<evidence type="ECO:0000256" key="1">
    <source>
        <dbReference type="ARBA" id="ARBA00022603"/>
    </source>
</evidence>
<evidence type="ECO:0000256" key="5">
    <source>
        <dbReference type="SAM" id="MobiDB-lite"/>
    </source>
</evidence>
<keyword evidence="3" id="KW-0156">Chromatin regulator</keyword>
<dbReference type="GO" id="GO:0046974">
    <property type="term" value="F:histone H3K9 methyltransferase activity"/>
    <property type="evidence" value="ECO:0007669"/>
    <property type="project" value="TreeGrafter"/>
</dbReference>
<dbReference type="PROSITE" id="PS50088">
    <property type="entry name" value="ANK_REPEAT"/>
    <property type="match status" value="2"/>
</dbReference>
<dbReference type="SMART" id="SM00248">
    <property type="entry name" value="ANK"/>
    <property type="match status" value="3"/>
</dbReference>
<feature type="repeat" description="ANK" evidence="4">
    <location>
        <begin position="196"/>
        <end position="228"/>
    </location>
</feature>
<dbReference type="PANTHER" id="PTHR46307">
    <property type="entry name" value="G9A, ISOFORM B"/>
    <property type="match status" value="1"/>
</dbReference>
<dbReference type="AlphaFoldDB" id="A0A9Q9Z6U4"/>
<feature type="domain" description="Pre-SET" evidence="6">
    <location>
        <begin position="335"/>
        <end position="424"/>
    </location>
</feature>
<keyword evidence="1" id="KW-0808">Transferase</keyword>
<dbReference type="GO" id="GO:0000785">
    <property type="term" value="C:chromatin"/>
    <property type="evidence" value="ECO:0007669"/>
    <property type="project" value="TreeGrafter"/>
</dbReference>
<dbReference type="OrthoDB" id="5792673at2759"/>
<dbReference type="InterPro" id="IPR002110">
    <property type="entry name" value="Ankyrin_rpt"/>
</dbReference>
<dbReference type="GO" id="GO:0005634">
    <property type="term" value="C:nucleus"/>
    <property type="evidence" value="ECO:0007669"/>
    <property type="project" value="InterPro"/>
</dbReference>
<dbReference type="Pfam" id="PF00023">
    <property type="entry name" value="Ank"/>
    <property type="match status" value="1"/>
</dbReference>
<dbReference type="GO" id="GO:0002039">
    <property type="term" value="F:p53 binding"/>
    <property type="evidence" value="ECO:0007669"/>
    <property type="project" value="InterPro"/>
</dbReference>
<dbReference type="RefSeq" id="XP_042633119.1">
    <property type="nucleotide sequence ID" value="XM_042777185.1"/>
</dbReference>
<evidence type="ECO:0000256" key="2">
    <source>
        <dbReference type="ARBA" id="ARBA00022691"/>
    </source>
</evidence>
<proteinExistence type="predicted"/>
<dbReference type="GO" id="GO:0000122">
    <property type="term" value="P:negative regulation of transcription by RNA polymerase II"/>
    <property type="evidence" value="ECO:0007669"/>
    <property type="project" value="TreeGrafter"/>
</dbReference>
<dbReference type="InterPro" id="IPR043550">
    <property type="entry name" value="EHMT1/EHMT2"/>
</dbReference>
<evidence type="ECO:0000256" key="4">
    <source>
        <dbReference type="PROSITE-ProRule" id="PRU00023"/>
    </source>
</evidence>
<dbReference type="GO" id="GO:0032259">
    <property type="term" value="P:methylation"/>
    <property type="evidence" value="ECO:0007669"/>
    <property type="project" value="UniProtKB-KW"/>
</dbReference>
<evidence type="ECO:0000313" key="7">
    <source>
        <dbReference type="RefSeq" id="XP_042633119.1"/>
    </source>
</evidence>
<keyword evidence="2" id="KW-0949">S-adenosyl-L-methionine</keyword>
<dbReference type="GO" id="GO:0008270">
    <property type="term" value="F:zinc ion binding"/>
    <property type="evidence" value="ECO:0007669"/>
    <property type="project" value="InterPro"/>
</dbReference>
<dbReference type="SMART" id="SM00468">
    <property type="entry name" value="PreSET"/>
    <property type="match status" value="1"/>
</dbReference>
<name>A0A9Q9Z6U4_CYPCA</name>
<protein>
    <submittedName>
        <fullName evidence="7">Histone-lysine N-methyltransferase EHMT2-like</fullName>
    </submittedName>
</protein>
<dbReference type="PANTHER" id="PTHR46307:SF1">
    <property type="entry name" value="HISTONE-LYSINE N-METHYLTRANSFERASE EHMT2"/>
    <property type="match status" value="1"/>
</dbReference>
<evidence type="ECO:0000256" key="3">
    <source>
        <dbReference type="ARBA" id="ARBA00022853"/>
    </source>
</evidence>
<accession>A0A9Q9Z6U4</accession>
<gene>
    <name evidence="7" type="primary">LOC122148856</name>
</gene>
<feature type="region of interest" description="Disordered" evidence="5">
    <location>
        <begin position="158"/>
        <end position="181"/>
    </location>
</feature>
<dbReference type="GeneID" id="122148856"/>
<dbReference type="KEGG" id="ccar:122148856"/>
<keyword evidence="1" id="KW-0489">Methyltransferase</keyword>
<dbReference type="Proteomes" id="UP001155660">
    <property type="component" value="Chromosome A19"/>
</dbReference>
<dbReference type="PROSITE" id="PS50297">
    <property type="entry name" value="ANK_REP_REGION"/>
    <property type="match status" value="2"/>
</dbReference>